<dbReference type="EMBL" id="FNPI01000008">
    <property type="protein sequence ID" value="SDZ24266.1"/>
    <property type="molecule type" value="Genomic_DNA"/>
</dbReference>
<gene>
    <name evidence="1" type="ORF">SAMN05421736_10876</name>
</gene>
<reference evidence="2" key="1">
    <citation type="submission" date="2016-10" db="EMBL/GenBank/DDBJ databases">
        <authorList>
            <person name="Varghese N."/>
            <person name="Submissions S."/>
        </authorList>
    </citation>
    <scope>NUCLEOTIDE SEQUENCE [LARGE SCALE GENOMIC DNA]</scope>
    <source>
        <strain evidence="2">SP</strain>
    </source>
</reference>
<sequence>MKQHIGNVGVLNLMNATPESISRIERIENVGLIIFRKETAPLVSLLNIGNIGKSLEIPEKYSLINGKLTVDAAYLQSIREPVHLLVNGTVIIDENVEPEQLHSELLHLQINGKMYVPASLFGPASRLVSHQSGADIITYQGTLPRTEKGDFTLTNSFLGALEAPQHLIIRGALHFSADLDMEAFNEKISKLEVSGLITIFERQEPYLYKKLASLTGCRVEKYPEGYEMLKKTLRLNSRSIRRFQNKKIYTKQPILFDADVGRDALTNAIAAIESSAIIVCHESVEDLVFERCSSLDAEVLTYEHGFVLIEGEETWSNDLFLALEKPMNFIVTGKLTLDEDVEDDVLRSKVAAFDILGELLVAEKRLVGSLQSLIRLNSGRLEEKDKNQTTASAAYLGNIGELTL</sequence>
<organism evidence="1 2">
    <name type="scientific">Evansella caseinilytica</name>
    <dbReference type="NCBI Taxonomy" id="1503961"/>
    <lineage>
        <taxon>Bacteria</taxon>
        <taxon>Bacillati</taxon>
        <taxon>Bacillota</taxon>
        <taxon>Bacilli</taxon>
        <taxon>Bacillales</taxon>
        <taxon>Bacillaceae</taxon>
        <taxon>Evansella</taxon>
    </lineage>
</organism>
<proteinExistence type="predicted"/>
<name>A0A1H3RF48_9BACI</name>
<evidence type="ECO:0000313" key="2">
    <source>
        <dbReference type="Proteomes" id="UP000198935"/>
    </source>
</evidence>
<dbReference type="AlphaFoldDB" id="A0A1H3RF48"/>
<accession>A0A1H3RF48</accession>
<dbReference type="OrthoDB" id="2988570at2"/>
<keyword evidence="2" id="KW-1185">Reference proteome</keyword>
<dbReference type="Proteomes" id="UP000198935">
    <property type="component" value="Unassembled WGS sequence"/>
</dbReference>
<protein>
    <submittedName>
        <fullName evidence="1">Uncharacterized protein</fullName>
    </submittedName>
</protein>
<evidence type="ECO:0000313" key="1">
    <source>
        <dbReference type="EMBL" id="SDZ24266.1"/>
    </source>
</evidence>